<dbReference type="Proteomes" id="UP001157418">
    <property type="component" value="Unassembled WGS sequence"/>
</dbReference>
<reference evidence="1 2" key="1">
    <citation type="submission" date="2022-01" db="EMBL/GenBank/DDBJ databases">
        <authorList>
            <person name="Xiong W."/>
            <person name="Schranz E."/>
        </authorList>
    </citation>
    <scope>NUCLEOTIDE SEQUENCE [LARGE SCALE GENOMIC DNA]</scope>
</reference>
<comment type="caution">
    <text evidence="1">The sequence shown here is derived from an EMBL/GenBank/DDBJ whole genome shotgun (WGS) entry which is preliminary data.</text>
</comment>
<keyword evidence="2" id="KW-1185">Reference proteome</keyword>
<gene>
    <name evidence="1" type="ORF">LVIROSA_LOCUS3472</name>
</gene>
<protein>
    <submittedName>
        <fullName evidence="1">Uncharacterized protein</fullName>
    </submittedName>
</protein>
<evidence type="ECO:0000313" key="2">
    <source>
        <dbReference type="Proteomes" id="UP001157418"/>
    </source>
</evidence>
<accession>A0AAU9LP15</accession>
<organism evidence="1 2">
    <name type="scientific">Lactuca virosa</name>
    <dbReference type="NCBI Taxonomy" id="75947"/>
    <lineage>
        <taxon>Eukaryota</taxon>
        <taxon>Viridiplantae</taxon>
        <taxon>Streptophyta</taxon>
        <taxon>Embryophyta</taxon>
        <taxon>Tracheophyta</taxon>
        <taxon>Spermatophyta</taxon>
        <taxon>Magnoliopsida</taxon>
        <taxon>eudicotyledons</taxon>
        <taxon>Gunneridae</taxon>
        <taxon>Pentapetalae</taxon>
        <taxon>asterids</taxon>
        <taxon>campanulids</taxon>
        <taxon>Asterales</taxon>
        <taxon>Asteraceae</taxon>
        <taxon>Cichorioideae</taxon>
        <taxon>Cichorieae</taxon>
        <taxon>Lactucinae</taxon>
        <taxon>Lactuca</taxon>
    </lineage>
</organism>
<sequence>MDTPYADNKMTKVEVKVPDVVLNETTDEVNETEDEVNKIECRVTEHVTKAEGNEAKVNKFEGMIRDMVEFGYPQPEIELTMQKLVGKDIR</sequence>
<dbReference type="AlphaFoldDB" id="A0AAU9LP15"/>
<proteinExistence type="predicted"/>
<dbReference type="EMBL" id="CAKMRJ010000001">
    <property type="protein sequence ID" value="CAH1415640.1"/>
    <property type="molecule type" value="Genomic_DNA"/>
</dbReference>
<evidence type="ECO:0000313" key="1">
    <source>
        <dbReference type="EMBL" id="CAH1415640.1"/>
    </source>
</evidence>
<name>A0AAU9LP15_9ASTR</name>